<accession>A4BTE0</accession>
<keyword evidence="1" id="KW-0472">Membrane</keyword>
<gene>
    <name evidence="2" type="ORF">NB231_07727</name>
</gene>
<dbReference type="AlphaFoldDB" id="A4BTE0"/>
<keyword evidence="1" id="KW-1133">Transmembrane helix</keyword>
<organism evidence="2 3">
    <name type="scientific">Nitrococcus mobilis Nb-231</name>
    <dbReference type="NCBI Taxonomy" id="314278"/>
    <lineage>
        <taxon>Bacteria</taxon>
        <taxon>Pseudomonadati</taxon>
        <taxon>Pseudomonadota</taxon>
        <taxon>Gammaproteobacteria</taxon>
        <taxon>Chromatiales</taxon>
        <taxon>Ectothiorhodospiraceae</taxon>
        <taxon>Nitrococcus</taxon>
    </lineage>
</organism>
<dbReference type="Pfam" id="PF07332">
    <property type="entry name" value="Phage_holin_3_6"/>
    <property type="match status" value="1"/>
</dbReference>
<name>A4BTE0_9GAMM</name>
<feature type="transmembrane region" description="Helical" evidence="1">
    <location>
        <begin position="64"/>
        <end position="87"/>
    </location>
</feature>
<protein>
    <recommendedName>
        <fullName evidence="4">Phage holin family protein</fullName>
    </recommendedName>
</protein>
<sequence length="147" mass="15842">MVQQAYKEQPKVSPEPLREIKPNNPSIMRLFSDLLQETTSLVHNEASLVRAEISQKVVQVQTGAVSLIIGAVFGIPALTVLLVAGVLGLTHVLAPWLSALIVGGAAAIVALIFLMVGRAKLNAKQLAPEHTAASLKEDRRLIQEHTR</sequence>
<evidence type="ECO:0008006" key="4">
    <source>
        <dbReference type="Google" id="ProtNLM"/>
    </source>
</evidence>
<dbReference type="RefSeq" id="WP_005001131.1">
    <property type="nucleotide sequence ID" value="NZ_CH672427.1"/>
</dbReference>
<dbReference type="STRING" id="314278.NB231_07727"/>
<keyword evidence="1" id="KW-0812">Transmembrane</keyword>
<comment type="caution">
    <text evidence="2">The sequence shown here is derived from an EMBL/GenBank/DDBJ whole genome shotgun (WGS) entry which is preliminary data.</text>
</comment>
<evidence type="ECO:0000313" key="3">
    <source>
        <dbReference type="Proteomes" id="UP000003374"/>
    </source>
</evidence>
<dbReference type="Proteomes" id="UP000003374">
    <property type="component" value="Unassembled WGS sequence"/>
</dbReference>
<dbReference type="eggNOG" id="ENOG5032ZKH">
    <property type="taxonomic scope" value="Bacteria"/>
</dbReference>
<dbReference type="InterPro" id="IPR009937">
    <property type="entry name" value="Phage_holin_3_6"/>
</dbReference>
<keyword evidence="3" id="KW-1185">Reference proteome</keyword>
<evidence type="ECO:0000313" key="2">
    <source>
        <dbReference type="EMBL" id="EAR21042.1"/>
    </source>
</evidence>
<dbReference type="HOGENOM" id="CLU_106273_6_0_6"/>
<proteinExistence type="predicted"/>
<dbReference type="EMBL" id="AAOF01000013">
    <property type="protein sequence ID" value="EAR21042.1"/>
    <property type="molecule type" value="Genomic_DNA"/>
</dbReference>
<feature type="transmembrane region" description="Helical" evidence="1">
    <location>
        <begin position="93"/>
        <end position="116"/>
    </location>
</feature>
<evidence type="ECO:0000256" key="1">
    <source>
        <dbReference type="SAM" id="Phobius"/>
    </source>
</evidence>
<reference evidence="2 3" key="1">
    <citation type="submission" date="2006-02" db="EMBL/GenBank/DDBJ databases">
        <authorList>
            <person name="Waterbury J."/>
            <person name="Ferriera S."/>
            <person name="Johnson J."/>
            <person name="Kravitz S."/>
            <person name="Halpern A."/>
            <person name="Remington K."/>
            <person name="Beeson K."/>
            <person name="Tran B."/>
            <person name="Rogers Y.-H."/>
            <person name="Friedman R."/>
            <person name="Venter J.C."/>
        </authorList>
    </citation>
    <scope>NUCLEOTIDE SEQUENCE [LARGE SCALE GENOMIC DNA]</scope>
    <source>
        <strain evidence="2 3">Nb-231</strain>
    </source>
</reference>